<keyword evidence="2" id="KW-1185">Reference proteome</keyword>
<reference evidence="2" key="1">
    <citation type="journal article" date="2019" name="Int. J. Syst. Evol. Microbiol.">
        <title>The Global Catalogue of Microorganisms (GCM) 10K type strain sequencing project: providing services to taxonomists for standard genome sequencing and annotation.</title>
        <authorList>
            <consortium name="The Broad Institute Genomics Platform"/>
            <consortium name="The Broad Institute Genome Sequencing Center for Infectious Disease"/>
            <person name="Wu L."/>
            <person name="Ma J."/>
        </authorList>
    </citation>
    <scope>NUCLEOTIDE SEQUENCE [LARGE SCALE GENOMIC DNA]</scope>
    <source>
        <strain evidence="2">JCM 31486</strain>
    </source>
</reference>
<dbReference type="Proteomes" id="UP001597045">
    <property type="component" value="Unassembled WGS sequence"/>
</dbReference>
<dbReference type="EMBL" id="JBHTIS010002244">
    <property type="protein sequence ID" value="MFD1049544.1"/>
    <property type="molecule type" value="Genomic_DNA"/>
</dbReference>
<evidence type="ECO:0000313" key="1">
    <source>
        <dbReference type="EMBL" id="MFD1049544.1"/>
    </source>
</evidence>
<comment type="caution">
    <text evidence="1">The sequence shown here is derived from an EMBL/GenBank/DDBJ whole genome shotgun (WGS) entry which is preliminary data.</text>
</comment>
<feature type="non-terminal residue" evidence="1">
    <location>
        <position position="1"/>
    </location>
</feature>
<organism evidence="1 2">
    <name type="scientific">Kibdelosporangium lantanae</name>
    <dbReference type="NCBI Taxonomy" id="1497396"/>
    <lineage>
        <taxon>Bacteria</taxon>
        <taxon>Bacillati</taxon>
        <taxon>Actinomycetota</taxon>
        <taxon>Actinomycetes</taxon>
        <taxon>Pseudonocardiales</taxon>
        <taxon>Pseudonocardiaceae</taxon>
        <taxon>Kibdelosporangium</taxon>
    </lineage>
</organism>
<protein>
    <submittedName>
        <fullName evidence="1">Uncharacterized protein</fullName>
    </submittedName>
</protein>
<gene>
    <name evidence="1" type="ORF">ACFQ1S_30445</name>
</gene>
<proteinExistence type="predicted"/>
<evidence type="ECO:0000313" key="2">
    <source>
        <dbReference type="Proteomes" id="UP001597045"/>
    </source>
</evidence>
<accession>A0ABW3MIW7</accession>
<name>A0ABW3MIW7_9PSEU</name>
<sequence>VGLDGEVDVVPFGVGEEGGGGLDGGCESRTFPLAPWTGGELSPKKPPAAQPTITSAITTPLMATMRRRQ</sequence>